<proteinExistence type="predicted"/>
<name>A0A0L8FLS6_OCTBM</name>
<gene>
    <name evidence="2" type="ORF">OCBIM_22014816mg</name>
</gene>
<keyword evidence="1" id="KW-0812">Transmembrane</keyword>
<feature type="transmembrane region" description="Helical" evidence="1">
    <location>
        <begin position="25"/>
        <end position="47"/>
    </location>
</feature>
<organism evidence="2">
    <name type="scientific">Octopus bimaculoides</name>
    <name type="common">California two-spotted octopus</name>
    <dbReference type="NCBI Taxonomy" id="37653"/>
    <lineage>
        <taxon>Eukaryota</taxon>
        <taxon>Metazoa</taxon>
        <taxon>Spiralia</taxon>
        <taxon>Lophotrochozoa</taxon>
        <taxon>Mollusca</taxon>
        <taxon>Cephalopoda</taxon>
        <taxon>Coleoidea</taxon>
        <taxon>Octopodiformes</taxon>
        <taxon>Octopoda</taxon>
        <taxon>Incirrata</taxon>
        <taxon>Octopodidae</taxon>
        <taxon>Octopus</taxon>
    </lineage>
</organism>
<accession>A0A0L8FLS6</accession>
<keyword evidence="1" id="KW-0472">Membrane</keyword>
<dbReference type="EMBL" id="KQ429096">
    <property type="protein sequence ID" value="KOF65619.1"/>
    <property type="molecule type" value="Genomic_DNA"/>
</dbReference>
<protein>
    <submittedName>
        <fullName evidence="2">Uncharacterized protein</fullName>
    </submittedName>
</protein>
<evidence type="ECO:0000313" key="2">
    <source>
        <dbReference type="EMBL" id="KOF65619.1"/>
    </source>
</evidence>
<keyword evidence="1" id="KW-1133">Transmembrane helix</keyword>
<dbReference type="AlphaFoldDB" id="A0A0L8FLS6"/>
<evidence type="ECO:0000256" key="1">
    <source>
        <dbReference type="SAM" id="Phobius"/>
    </source>
</evidence>
<reference evidence="2" key="1">
    <citation type="submission" date="2015-07" db="EMBL/GenBank/DDBJ databases">
        <title>MeaNS - Measles Nucleotide Surveillance Program.</title>
        <authorList>
            <person name="Tran T."/>
            <person name="Druce J."/>
        </authorList>
    </citation>
    <scope>NUCLEOTIDE SEQUENCE</scope>
    <source>
        <strain evidence="2">UCB-OBI-ISO-001</strain>
        <tissue evidence="2">Gonad</tissue>
    </source>
</reference>
<sequence length="57" mass="6672">MDTAQTIQIEAIYYYRLGKSVAHSIILRHLVHASTVIDIYLLYSVFFSHNEKEKSEK</sequence>